<dbReference type="Pfam" id="PF15481">
    <property type="entry name" value="CPG4"/>
    <property type="match status" value="1"/>
</dbReference>
<reference evidence="4" key="1">
    <citation type="submission" date="2022-10" db="EMBL/GenBank/DDBJ databases">
        <title>Genome assembly of Pristionchus species.</title>
        <authorList>
            <person name="Yoshida K."/>
            <person name="Sommer R.J."/>
        </authorList>
    </citation>
    <scope>NUCLEOTIDE SEQUENCE [LARGE SCALE GENOMIC DNA]</scope>
    <source>
        <strain evidence="4">RS5460</strain>
    </source>
</reference>
<dbReference type="EMBL" id="BTRK01000006">
    <property type="protein sequence ID" value="GMR58268.1"/>
    <property type="molecule type" value="Genomic_DNA"/>
</dbReference>
<dbReference type="InterPro" id="IPR029153">
    <property type="entry name" value="CPG4"/>
</dbReference>
<feature type="chain" id="PRO_5042848353" description="Chondroitin proteoglycan 4 domain-containing protein" evidence="1">
    <location>
        <begin position="23"/>
        <end position="270"/>
    </location>
</feature>
<evidence type="ECO:0000313" key="4">
    <source>
        <dbReference type="Proteomes" id="UP001328107"/>
    </source>
</evidence>
<protein>
    <recommendedName>
        <fullName evidence="2">Chondroitin proteoglycan 4 domain-containing protein</fullName>
    </recommendedName>
</protein>
<dbReference type="Proteomes" id="UP001328107">
    <property type="component" value="Unassembled WGS sequence"/>
</dbReference>
<gene>
    <name evidence="3" type="ORF">PMAYCL1PPCAC_28463</name>
</gene>
<accession>A0AAN5D856</accession>
<name>A0AAN5D856_9BILA</name>
<dbReference type="InterPro" id="IPR053123">
    <property type="entry name" value="CPG4-like"/>
</dbReference>
<dbReference type="AlphaFoldDB" id="A0AAN5D856"/>
<comment type="caution">
    <text evidence="3">The sequence shown here is derived from an EMBL/GenBank/DDBJ whole genome shotgun (WGS) entry which is preliminary data.</text>
</comment>
<dbReference type="PANTHER" id="PTHR37442">
    <property type="entry name" value="F18A1.7 PROTEIN-RELATED"/>
    <property type="match status" value="1"/>
</dbReference>
<keyword evidence="1" id="KW-0732">Signal</keyword>
<evidence type="ECO:0000313" key="3">
    <source>
        <dbReference type="EMBL" id="GMR58268.1"/>
    </source>
</evidence>
<proteinExistence type="predicted"/>
<organism evidence="3 4">
    <name type="scientific">Pristionchus mayeri</name>
    <dbReference type="NCBI Taxonomy" id="1317129"/>
    <lineage>
        <taxon>Eukaryota</taxon>
        <taxon>Metazoa</taxon>
        <taxon>Ecdysozoa</taxon>
        <taxon>Nematoda</taxon>
        <taxon>Chromadorea</taxon>
        <taxon>Rhabditida</taxon>
        <taxon>Rhabditina</taxon>
        <taxon>Diplogasteromorpha</taxon>
        <taxon>Diplogasteroidea</taxon>
        <taxon>Neodiplogasteridae</taxon>
        <taxon>Pristionchus</taxon>
    </lineage>
</organism>
<evidence type="ECO:0000259" key="2">
    <source>
        <dbReference type="Pfam" id="PF15481"/>
    </source>
</evidence>
<feature type="domain" description="Chondroitin proteoglycan 4" evidence="2">
    <location>
        <begin position="66"/>
        <end position="159"/>
    </location>
</feature>
<evidence type="ECO:0000256" key="1">
    <source>
        <dbReference type="SAM" id="SignalP"/>
    </source>
</evidence>
<sequence length="270" mass="29290">MLRSRRLAALCSLLLLAGAVWCALPTKYDDAVSNAVGPSQFLFSIPGSAGIDVNVSTILSAVGTPYCMRRCLGRLAYSAKRLLAFNETAERFHDLCTALASTKECLDKRSLCGPRHVYDAVTSGMEYTCVTKRASFDRVEPCLKLHLDSILKTCDSSCALRANLSALSTSPTLQMAASMNGNLLMVAKQLPPFCSGVLCSLPCIVDRTNAVCPISGWLILDAVLQPFDKAAALFDKAPELVRQLVREQLSTVCEPLFDVSKLAQMRKGKF</sequence>
<feature type="signal peptide" evidence="1">
    <location>
        <begin position="1"/>
        <end position="22"/>
    </location>
</feature>
<keyword evidence="4" id="KW-1185">Reference proteome</keyword>
<dbReference type="PANTHER" id="PTHR37442:SF1">
    <property type="entry name" value="CHONDROITIN PROTEOGLYCAN 4 DOMAIN-CONTAINING PROTEIN"/>
    <property type="match status" value="1"/>
</dbReference>